<evidence type="ECO:0000313" key="13">
    <source>
        <dbReference type="Proteomes" id="UP000694864"/>
    </source>
</evidence>
<dbReference type="PANTHER" id="PTHR24298">
    <property type="entry name" value="FLAVONOID 3'-MONOOXYGENASE-RELATED"/>
    <property type="match status" value="1"/>
</dbReference>
<dbReference type="Proteomes" id="UP000694864">
    <property type="component" value="Chromosome 16"/>
</dbReference>
<reference evidence="13" key="1">
    <citation type="journal article" date="2014" name="Nat. Commun.">
        <title>The emerging biofuel crop Camelina sativa retains a highly undifferentiated hexaploid genome structure.</title>
        <authorList>
            <person name="Kagale S."/>
            <person name="Koh C."/>
            <person name="Nixon J."/>
            <person name="Bollina V."/>
            <person name="Clarke W.E."/>
            <person name="Tuteja R."/>
            <person name="Spillane C."/>
            <person name="Robinson S.J."/>
            <person name="Links M.G."/>
            <person name="Clarke C."/>
            <person name="Higgins E.E."/>
            <person name="Huebert T."/>
            <person name="Sharpe A.G."/>
            <person name="Parkin I.A."/>
        </authorList>
    </citation>
    <scope>NUCLEOTIDE SEQUENCE [LARGE SCALE GENOMIC DNA]</scope>
    <source>
        <strain evidence="13">cv. DH55</strain>
    </source>
</reference>
<keyword evidence="13" id="KW-1185">Reference proteome</keyword>
<evidence type="ECO:0000256" key="3">
    <source>
        <dbReference type="ARBA" id="ARBA00010617"/>
    </source>
</evidence>
<dbReference type="Gene3D" id="1.10.630.10">
    <property type="entry name" value="Cytochrome P450"/>
    <property type="match status" value="1"/>
</dbReference>
<evidence type="ECO:0000313" key="14">
    <source>
        <dbReference type="RefSeq" id="XP_010473089.1"/>
    </source>
</evidence>
<keyword evidence="9 11" id="KW-0503">Monooxygenase</keyword>
<evidence type="ECO:0000256" key="12">
    <source>
        <dbReference type="SAM" id="Phobius"/>
    </source>
</evidence>
<dbReference type="SUPFAM" id="SSF48264">
    <property type="entry name" value="Cytochrome P450"/>
    <property type="match status" value="1"/>
</dbReference>
<dbReference type="InterPro" id="IPR017972">
    <property type="entry name" value="Cyt_P450_CS"/>
</dbReference>
<evidence type="ECO:0000256" key="5">
    <source>
        <dbReference type="ARBA" id="ARBA00022692"/>
    </source>
</evidence>
<dbReference type="PANTHER" id="PTHR24298:SF827">
    <property type="entry name" value="CYTOCHROME P450, FAMILY 705, SUBFAMILY A, POLYPEPTIDE 8-RELATED"/>
    <property type="match status" value="1"/>
</dbReference>
<evidence type="ECO:0000256" key="1">
    <source>
        <dbReference type="ARBA" id="ARBA00001971"/>
    </source>
</evidence>
<reference evidence="14" key="2">
    <citation type="submission" date="2025-08" db="UniProtKB">
        <authorList>
            <consortium name="RefSeq"/>
        </authorList>
    </citation>
    <scope>IDENTIFICATION</scope>
    <source>
        <tissue evidence="14">Leaf</tissue>
    </source>
</reference>
<keyword evidence="10 12" id="KW-0472">Membrane</keyword>
<comment type="cofactor">
    <cofactor evidence="1">
        <name>heme</name>
        <dbReference type="ChEBI" id="CHEBI:30413"/>
    </cofactor>
</comment>
<evidence type="ECO:0000256" key="10">
    <source>
        <dbReference type="ARBA" id="ARBA00023136"/>
    </source>
</evidence>
<organism evidence="13 14">
    <name type="scientific">Camelina sativa</name>
    <name type="common">False flax</name>
    <name type="synonym">Myagrum sativum</name>
    <dbReference type="NCBI Taxonomy" id="90675"/>
    <lineage>
        <taxon>Eukaryota</taxon>
        <taxon>Viridiplantae</taxon>
        <taxon>Streptophyta</taxon>
        <taxon>Embryophyta</taxon>
        <taxon>Tracheophyta</taxon>
        <taxon>Spermatophyta</taxon>
        <taxon>Magnoliopsida</taxon>
        <taxon>eudicotyledons</taxon>
        <taxon>Gunneridae</taxon>
        <taxon>Pentapetalae</taxon>
        <taxon>rosids</taxon>
        <taxon>malvids</taxon>
        <taxon>Brassicales</taxon>
        <taxon>Brassicaceae</taxon>
        <taxon>Camelineae</taxon>
        <taxon>Camelina</taxon>
    </lineage>
</organism>
<keyword evidence="7 12" id="KW-1133">Transmembrane helix</keyword>
<evidence type="ECO:0000256" key="9">
    <source>
        <dbReference type="ARBA" id="ARBA00023033"/>
    </source>
</evidence>
<dbReference type="PRINTS" id="PR00463">
    <property type="entry name" value="EP450I"/>
</dbReference>
<evidence type="ECO:0000256" key="7">
    <source>
        <dbReference type="ARBA" id="ARBA00022989"/>
    </source>
</evidence>
<evidence type="ECO:0000256" key="4">
    <source>
        <dbReference type="ARBA" id="ARBA00022617"/>
    </source>
</evidence>
<dbReference type="PRINTS" id="PR00385">
    <property type="entry name" value="P450"/>
</dbReference>
<gene>
    <name evidence="14" type="primary">LOC104752597</name>
</gene>
<keyword evidence="6 11" id="KW-0479">Metal-binding</keyword>
<name>A0ABM0WM61_CAMSA</name>
<dbReference type="InterPro" id="IPR036396">
    <property type="entry name" value="Cyt_P450_sf"/>
</dbReference>
<keyword evidence="8 11" id="KW-0560">Oxidoreductase</keyword>
<sequence length="516" mass="58289">MGAIMNVDYQNCFILIFICLLSLLCCYSLFFKKPKVGFRLPPCPPSLPIIGHLHLFLSLLIHKSLQKLSSKYGPMLYLRVFNVPIVLVSSSSIAYEIFRSQDVNVSSRNFPTNEGFLIFSSLGIFTAPYGDQWKFMKKLVVTKLLGPQALERSQGVRAKELEGFYLNLLDKAMQKESVDIVEEVMKLVNNSICKIIMGKIFSEEDGEAECIRGLVTKSDALTKKLFLAAILRKPLKKLGISLFEKELMDVSHKFDEVLEKILVEYEETVLEEDHQGSDMMDVLLEACGDENAEYKITRNHIKSLFVDLFIAATDSSTYTIQWIMGEIMNNSYILEKLREEIDSVVGKTRLIQETDLPNLPYLQATVKEGIRLHPPAPLLVRTFQEGCEIGGFYIPEKTKLIVNGYAIMRDPANWEDPLVFKPERFLDSSRSNQKEELLKFISFGSGRRGCPGVNLAYVSVGTAIGVMVQCFDWKIKGDKVNMDEAAGKITLTMAHPLKCTLVPRNHVPFNFNCADS</sequence>
<keyword evidence="5 12" id="KW-0812">Transmembrane</keyword>
<comment type="similarity">
    <text evidence="3 11">Belongs to the cytochrome P450 family.</text>
</comment>
<evidence type="ECO:0000256" key="8">
    <source>
        <dbReference type="ARBA" id="ARBA00023002"/>
    </source>
</evidence>
<feature type="transmembrane region" description="Helical" evidence="12">
    <location>
        <begin position="12"/>
        <end position="31"/>
    </location>
</feature>
<dbReference type="PROSITE" id="PS00086">
    <property type="entry name" value="CYTOCHROME_P450"/>
    <property type="match status" value="1"/>
</dbReference>
<dbReference type="InterPro" id="IPR051103">
    <property type="entry name" value="Plant_metabolite_P450s"/>
</dbReference>
<evidence type="ECO:0000256" key="6">
    <source>
        <dbReference type="ARBA" id="ARBA00022723"/>
    </source>
</evidence>
<proteinExistence type="inferred from homology"/>
<dbReference type="RefSeq" id="XP_010473089.1">
    <property type="nucleotide sequence ID" value="XM_010474787.2"/>
</dbReference>
<evidence type="ECO:0000256" key="2">
    <source>
        <dbReference type="ARBA" id="ARBA00004167"/>
    </source>
</evidence>
<keyword evidence="4 11" id="KW-0349">Heme</keyword>
<dbReference type="Pfam" id="PF00067">
    <property type="entry name" value="p450"/>
    <property type="match status" value="1"/>
</dbReference>
<accession>A0ABM0WM61</accession>
<dbReference type="GeneID" id="104752597"/>
<protein>
    <submittedName>
        <fullName evidence="14">Cytochrome P450 705A5-like</fullName>
    </submittedName>
</protein>
<dbReference type="InterPro" id="IPR001128">
    <property type="entry name" value="Cyt_P450"/>
</dbReference>
<dbReference type="InterPro" id="IPR002401">
    <property type="entry name" value="Cyt_P450_E_grp-I"/>
</dbReference>
<evidence type="ECO:0000256" key="11">
    <source>
        <dbReference type="RuleBase" id="RU000461"/>
    </source>
</evidence>
<keyword evidence="11" id="KW-0408">Iron</keyword>
<comment type="subcellular location">
    <subcellularLocation>
        <location evidence="2">Membrane</location>
        <topology evidence="2">Single-pass membrane protein</topology>
    </subcellularLocation>
</comment>
<dbReference type="CDD" id="cd20655">
    <property type="entry name" value="CYP93"/>
    <property type="match status" value="1"/>
</dbReference>